<evidence type="ECO:0000313" key="3">
    <source>
        <dbReference type="Proteomes" id="UP000282460"/>
    </source>
</evidence>
<evidence type="ECO:0000256" key="1">
    <source>
        <dbReference type="SAM" id="MobiDB-lite"/>
    </source>
</evidence>
<feature type="compositionally biased region" description="Basic and acidic residues" evidence="1">
    <location>
        <begin position="76"/>
        <end position="89"/>
    </location>
</feature>
<feature type="region of interest" description="Disordered" evidence="1">
    <location>
        <begin position="145"/>
        <end position="182"/>
    </location>
</feature>
<dbReference type="Proteomes" id="UP000282460">
    <property type="component" value="Unassembled WGS sequence"/>
</dbReference>
<gene>
    <name evidence="2" type="ORF">D9V28_12470</name>
</gene>
<feature type="region of interest" description="Disordered" evidence="1">
    <location>
        <begin position="76"/>
        <end position="118"/>
    </location>
</feature>
<dbReference type="EMBL" id="RCWJ01000003">
    <property type="protein sequence ID" value="RLQ82757.1"/>
    <property type="molecule type" value="Genomic_DNA"/>
</dbReference>
<comment type="caution">
    <text evidence="2">The sequence shown here is derived from an EMBL/GenBank/DDBJ whole genome shotgun (WGS) entry which is preliminary data.</text>
</comment>
<dbReference type="RefSeq" id="WP_121660060.1">
    <property type="nucleotide sequence ID" value="NZ_BMEK01000003.1"/>
</dbReference>
<sequence length="182" mass="19892">MWRNHDDVARDAGDTIRREVHARYGIDVDAPGGDATAVAAVLREAEQARADARAERQKAGEELTASQLLFASADRREREAQIRSEKDSSNVDDADVADFSVGINERDQSAHDYDSSERRQQFAASLEERGIAKVVIAARLLADGENAKHPSEAVRTQTGKAAKVRSRPIGSVQERTRGGLAR</sequence>
<accession>A0A3L7IWZ6</accession>
<dbReference type="AlphaFoldDB" id="A0A3L7IWZ6"/>
<dbReference type="OrthoDB" id="5122593at2"/>
<name>A0A3L7IWZ6_9MICO</name>
<proteinExistence type="predicted"/>
<evidence type="ECO:0000313" key="2">
    <source>
        <dbReference type="EMBL" id="RLQ82757.1"/>
    </source>
</evidence>
<organism evidence="2 3">
    <name type="scientific">Mycetocola zhadangensis</name>
    <dbReference type="NCBI Taxonomy" id="1164595"/>
    <lineage>
        <taxon>Bacteria</taxon>
        <taxon>Bacillati</taxon>
        <taxon>Actinomycetota</taxon>
        <taxon>Actinomycetes</taxon>
        <taxon>Micrococcales</taxon>
        <taxon>Microbacteriaceae</taxon>
        <taxon>Mycetocola</taxon>
    </lineage>
</organism>
<keyword evidence="3" id="KW-1185">Reference proteome</keyword>
<feature type="compositionally biased region" description="Basic and acidic residues" evidence="1">
    <location>
        <begin position="104"/>
        <end position="118"/>
    </location>
</feature>
<reference evidence="2 3" key="1">
    <citation type="submission" date="2018-10" db="EMBL/GenBank/DDBJ databases">
        <authorList>
            <person name="Li J."/>
        </authorList>
    </citation>
    <scope>NUCLEOTIDE SEQUENCE [LARGE SCALE GENOMIC DNA]</scope>
    <source>
        <strain evidence="2 3">ZD1-4</strain>
    </source>
</reference>
<protein>
    <submittedName>
        <fullName evidence="2">Uncharacterized protein</fullName>
    </submittedName>
</protein>